<dbReference type="PANTHER" id="PTHR13847:SF261">
    <property type="entry name" value="FAD-DEPENDENT OXIDOREDUCTASE FAMILY PROTEIN"/>
    <property type="match status" value="1"/>
</dbReference>
<dbReference type="PANTHER" id="PTHR13847">
    <property type="entry name" value="SARCOSINE DEHYDROGENASE-RELATED"/>
    <property type="match status" value="1"/>
</dbReference>
<dbReference type="Pfam" id="PF01266">
    <property type="entry name" value="DAO"/>
    <property type="match status" value="1"/>
</dbReference>
<dbReference type="Gene3D" id="3.50.50.60">
    <property type="entry name" value="FAD/NAD(P)-binding domain"/>
    <property type="match status" value="1"/>
</dbReference>
<dbReference type="EMBL" id="JSAN01000081">
    <property type="protein sequence ID" value="KIC71614.1"/>
    <property type="molecule type" value="Genomic_DNA"/>
</dbReference>
<gene>
    <name evidence="2" type="ORF">DB44_DI00190</name>
</gene>
<dbReference type="InterPro" id="IPR036188">
    <property type="entry name" value="FAD/NAD-bd_sf"/>
</dbReference>
<feature type="domain" description="FAD dependent oxidoreductase" evidence="1">
    <location>
        <begin position="4"/>
        <end position="328"/>
    </location>
</feature>
<protein>
    <recommendedName>
        <fullName evidence="1">FAD dependent oxidoreductase domain-containing protein</fullName>
    </recommendedName>
</protein>
<dbReference type="PATRIC" id="fig|362787.3.peg.1311"/>
<dbReference type="GO" id="GO:0005737">
    <property type="term" value="C:cytoplasm"/>
    <property type="evidence" value="ECO:0007669"/>
    <property type="project" value="TreeGrafter"/>
</dbReference>
<evidence type="ECO:0000313" key="3">
    <source>
        <dbReference type="Proteomes" id="UP000031465"/>
    </source>
</evidence>
<accession>A0A0C1H1R3</accession>
<evidence type="ECO:0000259" key="1">
    <source>
        <dbReference type="Pfam" id="PF01266"/>
    </source>
</evidence>
<dbReference type="Proteomes" id="UP000031465">
    <property type="component" value="Unassembled WGS sequence"/>
</dbReference>
<dbReference type="AlphaFoldDB" id="A0A0C1H1R3"/>
<dbReference type="InterPro" id="IPR006076">
    <property type="entry name" value="FAD-dep_OxRdtase"/>
</dbReference>
<comment type="caution">
    <text evidence="2">The sequence shown here is derived from an EMBL/GenBank/DDBJ whole genome shotgun (WGS) entry which is preliminary data.</text>
</comment>
<organism evidence="2 3">
    <name type="scientific">Candidatus Protochlamydia amoebophila</name>
    <dbReference type="NCBI Taxonomy" id="362787"/>
    <lineage>
        <taxon>Bacteria</taxon>
        <taxon>Pseudomonadati</taxon>
        <taxon>Chlamydiota</taxon>
        <taxon>Chlamydiia</taxon>
        <taxon>Parachlamydiales</taxon>
        <taxon>Parachlamydiaceae</taxon>
        <taxon>Candidatus Protochlamydia</taxon>
    </lineage>
</organism>
<dbReference type="Gene3D" id="3.30.9.10">
    <property type="entry name" value="D-Amino Acid Oxidase, subunit A, domain 2"/>
    <property type="match status" value="1"/>
</dbReference>
<dbReference type="SUPFAM" id="SSF51905">
    <property type="entry name" value="FAD/NAD(P)-binding domain"/>
    <property type="match status" value="1"/>
</dbReference>
<reference evidence="2 3" key="1">
    <citation type="journal article" date="2014" name="Mol. Biol. Evol.">
        <title>Massive expansion of Ubiquitination-related gene families within the Chlamydiae.</title>
        <authorList>
            <person name="Domman D."/>
            <person name="Collingro A."/>
            <person name="Lagkouvardos I."/>
            <person name="Gehre L."/>
            <person name="Weinmaier T."/>
            <person name="Rattei T."/>
            <person name="Subtil A."/>
            <person name="Horn M."/>
        </authorList>
    </citation>
    <scope>NUCLEOTIDE SEQUENCE [LARGE SCALE GENOMIC DNA]</scope>
    <source>
        <strain evidence="2 3">EI2</strain>
    </source>
</reference>
<proteinExistence type="predicted"/>
<evidence type="ECO:0000313" key="2">
    <source>
        <dbReference type="EMBL" id="KIC71614.1"/>
    </source>
</evidence>
<name>A0A0C1H1R3_9BACT</name>
<sequence>MMKITIVGAGFCGLATAWHLLNHPQFQFASIQIVDAKGIGGAASGIATGLLHPYVGGQAKLNLSGWEGFQATYELLQIASRELKQSVFSDGAGILRIALSAKQLIDFQNCALNHPMDVEWLTQEKILSWIPGIAPAPALWIKKGLIVYSSLYLRGLWNACQKRGAQFQKQHIHSLQEIENNDYIILTMGAQTSLLPEFSTLPLRVVKGQILELAWPDTIPPLPVAVNSQAYIVMSKSKRTCLVGATYEKKFSSAEPEKEIAITEIMPKAQAILPFLEKLPVVNSYAGLRGVGPKHLPFIHRFSSRHWILTGMGSKGLLYHALMSKQLVKAIAKSI</sequence>